<accession>A0A161Y570</accession>
<dbReference type="InterPro" id="IPR020904">
    <property type="entry name" value="Sc_DH/Rdtase_CS"/>
</dbReference>
<comment type="similarity">
    <text evidence="1">Belongs to the short-chain dehydrogenases/reductases (SDR) family.</text>
</comment>
<proteinExistence type="inferred from homology"/>
<dbReference type="Pfam" id="PF13561">
    <property type="entry name" value="adh_short_C2"/>
    <property type="match status" value="1"/>
</dbReference>
<keyword evidence="3" id="KW-0560">Oxidoreductase</keyword>
<dbReference type="PANTHER" id="PTHR42760:SF115">
    <property type="entry name" value="3-OXOACYL-[ACYL-CARRIER-PROTEIN] REDUCTASE FABG"/>
    <property type="match status" value="1"/>
</dbReference>
<protein>
    <submittedName>
        <fullName evidence="4">Short-chain dehydrogenase/reductase family</fullName>
    </submittedName>
</protein>
<evidence type="ECO:0000256" key="2">
    <source>
        <dbReference type="ARBA" id="ARBA00022857"/>
    </source>
</evidence>
<dbReference type="InterPro" id="IPR002347">
    <property type="entry name" value="SDR_fam"/>
</dbReference>
<dbReference type="PANTHER" id="PTHR42760">
    <property type="entry name" value="SHORT-CHAIN DEHYDROGENASES/REDUCTASES FAMILY MEMBER"/>
    <property type="match status" value="1"/>
</dbReference>
<dbReference type="InterPro" id="IPR036291">
    <property type="entry name" value="NAD(P)-bd_dom_sf"/>
</dbReference>
<organism evidence="4 5">
    <name type="scientific">Colletotrichum tofieldiae</name>
    <dbReference type="NCBI Taxonomy" id="708197"/>
    <lineage>
        <taxon>Eukaryota</taxon>
        <taxon>Fungi</taxon>
        <taxon>Dikarya</taxon>
        <taxon>Ascomycota</taxon>
        <taxon>Pezizomycotina</taxon>
        <taxon>Sordariomycetes</taxon>
        <taxon>Hypocreomycetidae</taxon>
        <taxon>Glomerellales</taxon>
        <taxon>Glomerellaceae</taxon>
        <taxon>Colletotrichum</taxon>
        <taxon>Colletotrichum spaethianum species complex</taxon>
    </lineage>
</organism>
<keyword evidence="5" id="KW-1185">Reference proteome</keyword>
<dbReference type="GO" id="GO:0016616">
    <property type="term" value="F:oxidoreductase activity, acting on the CH-OH group of donors, NAD or NADP as acceptor"/>
    <property type="evidence" value="ECO:0007669"/>
    <property type="project" value="TreeGrafter"/>
</dbReference>
<dbReference type="Gene3D" id="3.40.50.720">
    <property type="entry name" value="NAD(P)-binding Rossmann-like Domain"/>
    <property type="match status" value="1"/>
</dbReference>
<dbReference type="EMBL" id="LFIV01000159">
    <property type="protein sequence ID" value="KZL66907.1"/>
    <property type="molecule type" value="Genomic_DNA"/>
</dbReference>
<dbReference type="FunFam" id="3.40.50.720:FF:000084">
    <property type="entry name" value="Short-chain dehydrogenase reductase"/>
    <property type="match status" value="1"/>
</dbReference>
<dbReference type="SUPFAM" id="SSF51735">
    <property type="entry name" value="NAD(P)-binding Rossmann-fold domains"/>
    <property type="match status" value="1"/>
</dbReference>
<dbReference type="AlphaFoldDB" id="A0A161Y570"/>
<name>A0A161Y570_9PEZI</name>
<dbReference type="Proteomes" id="UP000076552">
    <property type="component" value="Unassembled WGS sequence"/>
</dbReference>
<keyword evidence="2" id="KW-0521">NADP</keyword>
<gene>
    <name evidence="4" type="ORF">CT0861_01552</name>
</gene>
<evidence type="ECO:0000256" key="1">
    <source>
        <dbReference type="ARBA" id="ARBA00006484"/>
    </source>
</evidence>
<evidence type="ECO:0000256" key="3">
    <source>
        <dbReference type="ARBA" id="ARBA00023002"/>
    </source>
</evidence>
<evidence type="ECO:0000313" key="4">
    <source>
        <dbReference type="EMBL" id="KZL66907.1"/>
    </source>
</evidence>
<dbReference type="STRING" id="708197.A0A161Y570"/>
<comment type="caution">
    <text evidence="4">The sequence shown here is derived from an EMBL/GenBank/DDBJ whole genome shotgun (WGS) entry which is preliminary data.</text>
</comment>
<reference evidence="4 5" key="1">
    <citation type="submission" date="2015-06" db="EMBL/GenBank/DDBJ databases">
        <title>Survival trade-offs in plant roots during colonization by closely related pathogenic and mutualistic fungi.</title>
        <authorList>
            <person name="Hacquard S."/>
            <person name="Kracher B."/>
            <person name="Hiruma K."/>
            <person name="Weinman A."/>
            <person name="Muench P."/>
            <person name="Garrido Oter R."/>
            <person name="Ver Loren van Themaat E."/>
            <person name="Dallerey J.-F."/>
            <person name="Damm U."/>
            <person name="Henrissat B."/>
            <person name="Lespinet O."/>
            <person name="Thon M."/>
            <person name="Kemen E."/>
            <person name="McHardy A.C."/>
            <person name="Schulze-Lefert P."/>
            <person name="O'Connell R.J."/>
        </authorList>
    </citation>
    <scope>NUCLEOTIDE SEQUENCE [LARGE SCALE GENOMIC DNA]</scope>
    <source>
        <strain evidence="4 5">0861</strain>
    </source>
</reference>
<evidence type="ECO:0000313" key="5">
    <source>
        <dbReference type="Proteomes" id="UP000076552"/>
    </source>
</evidence>
<sequence length="377" mass="39289">MADPSARADLTKRQIPFMTLASGLSDLPGASLRTASATDTAESRFALPGTAVVTGGTGAIAQAVVRAMLQHGLTGLMLLDLDVASAEAAGQIAALRGEFPEARIEAQSVDVTDEAGVAAAMERAAAALGGVDYLVCFAGVVGCVHALEMPAAQFRRILDINTTGAFVCAQAAARVMVRQGRGGRVVFTASISAHRVNFPQPQAAYNTSKGALLQLKSSLAAEWARYGITVNSISPGYMDTVLNEGEGLREAREVWAGRNPAGRMGMPEEVGGVVVMLCSRAGSYFNGSDLVVDGGGVGGCVGGYGLLRGTVSRERQATIDTRGEEFEMPVKAFLIRVPSPLSKRSGPCGRFSTDALCQEEPSITTSLVVAPVWMHPK</sequence>
<dbReference type="PRINTS" id="PR00081">
    <property type="entry name" value="GDHRDH"/>
</dbReference>
<dbReference type="PROSITE" id="PS00061">
    <property type="entry name" value="ADH_SHORT"/>
    <property type="match status" value="1"/>
</dbReference>